<feature type="transmembrane region" description="Helical" evidence="8">
    <location>
        <begin position="380"/>
        <end position="400"/>
    </location>
</feature>
<dbReference type="PROSITE" id="PS50156">
    <property type="entry name" value="SSD"/>
    <property type="match status" value="1"/>
</dbReference>
<proteinExistence type="inferred from homology"/>
<feature type="transmembrane region" description="Helical" evidence="8">
    <location>
        <begin position="317"/>
        <end position="341"/>
    </location>
</feature>
<accession>A0ABW0XUF9</accession>
<keyword evidence="5 8" id="KW-1133">Transmembrane helix</keyword>
<sequence length="740" mass="77133">MRRLGEWCARHFVIVVLAWLVALVALQVTSRSVGGTYSDNFTLPGSQSQQGIEVLQRHDPQAGGYSSQIVLHDGQQQLTAFGSQMSTAVAELEKLPHVLSAQNPLSAAGSSSSSTGSGSSQPDVGPLSSDGRTGYITVRFDVQPATLGAGYLDGVDDAVQPLRAAGVQVEYGGPLGELARPVPDDRVSELIGFAVAIVVLLIGFGSVIAAVIPLLTALIAVVGGLAVLGLLAAAFTFATVSPTLATMIGLGVGIDYALFLITRYRQDLMDGRDPAAAAGHANTTSGRAVVVSGCTVIIALAGLSASGVSFISKLGLAAAVTVVSAVVGALTLVPALLGLIGRRIDRYRVRRPVAETDAAPGTEPRGAWHRYARRVERRPWWFLAAGVATIAVLAVPVFSIRLDHIGDGADPTSFTDRRAYDLMTDAFGPGSNGPLTVVIDQSPVPDSDRSALASQAQKTLDGVGDTAAVTPLTATQDGDVLVGTVYSAASPQSATTTDLTNRLVHDTLPHAVRGTAAGTYVTGTTAAQVDFRDIIADRLPLIIGVVVALAFLIILAVFRGLLVAVKAAVLNVLSITASYGVVVAVFQWGWGGPALGVSGTVPIESYVPMMMFAIVFGLSMDYEIFLLSRVHEAWLRTGDAKASVAHALEITARVITCAALIMVSVFAAFIVSDNIVVKMLGLGLAVSVLIDATVVRLLLVPAVMTLLGRHAWWTPRWLDRLLPRIGTEGEAAPAPSRTPG</sequence>
<keyword evidence="11" id="KW-1185">Reference proteome</keyword>
<dbReference type="RefSeq" id="WP_381216960.1">
    <property type="nucleotide sequence ID" value="NZ_JBHSPC010000083.1"/>
</dbReference>
<feature type="transmembrane region" description="Helical" evidence="8">
    <location>
        <begin position="610"/>
        <end position="630"/>
    </location>
</feature>
<dbReference type="SUPFAM" id="SSF82866">
    <property type="entry name" value="Multidrug efflux transporter AcrB transmembrane domain"/>
    <property type="match status" value="2"/>
</dbReference>
<evidence type="ECO:0000256" key="4">
    <source>
        <dbReference type="ARBA" id="ARBA00022692"/>
    </source>
</evidence>
<feature type="transmembrane region" description="Helical" evidence="8">
    <location>
        <begin position="541"/>
        <end position="562"/>
    </location>
</feature>
<protein>
    <submittedName>
        <fullName evidence="10">MMPL family transporter</fullName>
    </submittedName>
</protein>
<evidence type="ECO:0000313" key="11">
    <source>
        <dbReference type="Proteomes" id="UP001596183"/>
    </source>
</evidence>
<dbReference type="Gene3D" id="1.20.1640.10">
    <property type="entry name" value="Multidrug efflux transporter AcrB transmembrane domain"/>
    <property type="match status" value="2"/>
</dbReference>
<evidence type="ECO:0000256" key="2">
    <source>
        <dbReference type="ARBA" id="ARBA00010157"/>
    </source>
</evidence>
<dbReference type="PANTHER" id="PTHR33406:SF11">
    <property type="entry name" value="MEMBRANE PROTEIN SCO6666-RELATED"/>
    <property type="match status" value="1"/>
</dbReference>
<evidence type="ECO:0000313" key="10">
    <source>
        <dbReference type="EMBL" id="MFC5673292.1"/>
    </source>
</evidence>
<name>A0ABW0XUF9_9ACTN</name>
<comment type="caution">
    <text evidence="10">The sequence shown here is derived from an EMBL/GenBank/DDBJ whole genome shotgun (WGS) entry which is preliminary data.</text>
</comment>
<keyword evidence="3" id="KW-1003">Cell membrane</keyword>
<evidence type="ECO:0000256" key="6">
    <source>
        <dbReference type="ARBA" id="ARBA00023136"/>
    </source>
</evidence>
<organism evidence="10 11">
    <name type="scientific">Streptomyces incanus</name>
    <dbReference type="NCBI Taxonomy" id="887453"/>
    <lineage>
        <taxon>Bacteria</taxon>
        <taxon>Bacillati</taxon>
        <taxon>Actinomycetota</taxon>
        <taxon>Actinomycetes</taxon>
        <taxon>Kitasatosporales</taxon>
        <taxon>Streptomycetaceae</taxon>
        <taxon>Streptomyces</taxon>
    </lineage>
</organism>
<evidence type="ECO:0000256" key="3">
    <source>
        <dbReference type="ARBA" id="ARBA00022475"/>
    </source>
</evidence>
<evidence type="ECO:0000256" key="5">
    <source>
        <dbReference type="ARBA" id="ARBA00022989"/>
    </source>
</evidence>
<feature type="region of interest" description="Disordered" evidence="7">
    <location>
        <begin position="104"/>
        <end position="129"/>
    </location>
</feature>
<comment type="subcellular location">
    <subcellularLocation>
        <location evidence="1">Cell membrane</location>
        <topology evidence="1">Multi-pass membrane protein</topology>
    </subcellularLocation>
</comment>
<feature type="transmembrane region" description="Helical" evidence="8">
    <location>
        <begin position="190"/>
        <end position="211"/>
    </location>
</feature>
<feature type="transmembrane region" description="Helical" evidence="8">
    <location>
        <begin position="650"/>
        <end position="670"/>
    </location>
</feature>
<feature type="transmembrane region" description="Helical" evidence="8">
    <location>
        <begin position="12"/>
        <end position="30"/>
    </location>
</feature>
<feature type="domain" description="SSD" evidence="9">
    <location>
        <begin position="208"/>
        <end position="339"/>
    </location>
</feature>
<feature type="transmembrane region" description="Helical" evidence="8">
    <location>
        <begin position="288"/>
        <end position="311"/>
    </location>
</feature>
<evidence type="ECO:0000256" key="7">
    <source>
        <dbReference type="SAM" id="MobiDB-lite"/>
    </source>
</evidence>
<dbReference type="Proteomes" id="UP001596183">
    <property type="component" value="Unassembled WGS sequence"/>
</dbReference>
<evidence type="ECO:0000256" key="1">
    <source>
        <dbReference type="ARBA" id="ARBA00004651"/>
    </source>
</evidence>
<dbReference type="EMBL" id="JBHSPC010000083">
    <property type="protein sequence ID" value="MFC5673292.1"/>
    <property type="molecule type" value="Genomic_DNA"/>
</dbReference>
<feature type="compositionally biased region" description="Low complexity" evidence="7">
    <location>
        <begin position="106"/>
        <end position="120"/>
    </location>
</feature>
<dbReference type="InterPro" id="IPR050545">
    <property type="entry name" value="Mycobact_MmpL"/>
</dbReference>
<evidence type="ECO:0000259" key="9">
    <source>
        <dbReference type="PROSITE" id="PS50156"/>
    </source>
</evidence>
<keyword evidence="4 8" id="KW-0812">Transmembrane</keyword>
<dbReference type="InterPro" id="IPR000731">
    <property type="entry name" value="SSD"/>
</dbReference>
<feature type="transmembrane region" description="Helical" evidence="8">
    <location>
        <begin position="244"/>
        <end position="262"/>
    </location>
</feature>
<dbReference type="PANTHER" id="PTHR33406">
    <property type="entry name" value="MEMBRANE PROTEIN MJ1562-RELATED"/>
    <property type="match status" value="1"/>
</dbReference>
<dbReference type="Pfam" id="PF03176">
    <property type="entry name" value="MMPL"/>
    <property type="match status" value="2"/>
</dbReference>
<feature type="transmembrane region" description="Helical" evidence="8">
    <location>
        <begin position="569"/>
        <end position="590"/>
    </location>
</feature>
<comment type="similarity">
    <text evidence="2">Belongs to the resistance-nodulation-cell division (RND) (TC 2.A.6) family. MmpL subfamily.</text>
</comment>
<reference evidence="11" key="1">
    <citation type="journal article" date="2019" name="Int. J. Syst. Evol. Microbiol.">
        <title>The Global Catalogue of Microorganisms (GCM) 10K type strain sequencing project: providing services to taxonomists for standard genome sequencing and annotation.</title>
        <authorList>
            <consortium name="The Broad Institute Genomics Platform"/>
            <consortium name="The Broad Institute Genome Sequencing Center for Infectious Disease"/>
            <person name="Wu L."/>
            <person name="Ma J."/>
        </authorList>
    </citation>
    <scope>NUCLEOTIDE SEQUENCE [LARGE SCALE GENOMIC DNA]</scope>
    <source>
        <strain evidence="11">JCM 13852</strain>
    </source>
</reference>
<gene>
    <name evidence="10" type="ORF">ACFP2V_25250</name>
</gene>
<feature type="transmembrane region" description="Helical" evidence="8">
    <location>
        <begin position="218"/>
        <end position="238"/>
    </location>
</feature>
<evidence type="ECO:0000256" key="8">
    <source>
        <dbReference type="SAM" id="Phobius"/>
    </source>
</evidence>
<feature type="transmembrane region" description="Helical" evidence="8">
    <location>
        <begin position="682"/>
        <end position="707"/>
    </location>
</feature>
<keyword evidence="6 8" id="KW-0472">Membrane</keyword>
<dbReference type="InterPro" id="IPR004869">
    <property type="entry name" value="MMPL_dom"/>
</dbReference>